<evidence type="ECO:0000313" key="2">
    <source>
        <dbReference type="EMBL" id="ACR34980.1"/>
    </source>
</evidence>
<feature type="compositionally biased region" description="Gly residues" evidence="1">
    <location>
        <begin position="26"/>
        <end position="37"/>
    </location>
</feature>
<feature type="compositionally biased region" description="Polar residues" evidence="1">
    <location>
        <begin position="13"/>
        <end position="24"/>
    </location>
</feature>
<dbReference type="EMBL" id="BT084627">
    <property type="protein sequence ID" value="ACR34980.1"/>
    <property type="molecule type" value="mRNA"/>
</dbReference>
<sequence>MKKVGNFPVLCTPASTSPDSSNSDKGAGGGGGAGGEPGRAVEGLLEPDDLVLGPIGHLGPLVELVDHPVQHRLLAVAAVPAGLLHQEAQGRHLEEEPQLGLGRRGRHVGEDALLLHYDLVDIGNHSSSVAQCVLLLDVVVDELVVLRVIECRPQITRREHLPFPNGRGVLHMLPFTFVEEEELVRPRAVLEGDNVGRARAVDAHRGSDLVAAGHSGQLVAGPDSEDGSDGEVGVDNAGAVEGVERNAETTFDWATHVLELGDFLGARILTHM</sequence>
<name>C4J1D0_MAIZE</name>
<reference evidence="2" key="1">
    <citation type="journal article" date="2009" name="PLoS Genet.">
        <title>Sequencing, mapping, and analysis of 27,455 maize full-length cDNAs.</title>
        <authorList>
            <person name="Soderlund C."/>
            <person name="Descour A."/>
            <person name="Kudrna D."/>
            <person name="Bomhoff M."/>
            <person name="Boyd L."/>
            <person name="Currie J."/>
            <person name="Angelova A."/>
            <person name="Collura K."/>
            <person name="Wissotski M."/>
            <person name="Ashley E."/>
            <person name="Morrow D."/>
            <person name="Fernandes J."/>
            <person name="Walbot V."/>
            <person name="Yu Y."/>
        </authorList>
    </citation>
    <scope>NUCLEOTIDE SEQUENCE</scope>
    <source>
        <strain evidence="2">B73</strain>
    </source>
</reference>
<organism evidence="2">
    <name type="scientific">Zea mays</name>
    <name type="common">Maize</name>
    <dbReference type="NCBI Taxonomy" id="4577"/>
    <lineage>
        <taxon>Eukaryota</taxon>
        <taxon>Viridiplantae</taxon>
        <taxon>Streptophyta</taxon>
        <taxon>Embryophyta</taxon>
        <taxon>Tracheophyta</taxon>
        <taxon>Spermatophyta</taxon>
        <taxon>Magnoliopsida</taxon>
        <taxon>Liliopsida</taxon>
        <taxon>Poales</taxon>
        <taxon>Poaceae</taxon>
        <taxon>PACMAD clade</taxon>
        <taxon>Panicoideae</taxon>
        <taxon>Andropogonodae</taxon>
        <taxon>Andropogoneae</taxon>
        <taxon>Tripsacinae</taxon>
        <taxon>Zea</taxon>
    </lineage>
</organism>
<dbReference type="AlphaFoldDB" id="C4J1D0"/>
<proteinExistence type="evidence at transcript level"/>
<reference evidence="2" key="2">
    <citation type="submission" date="2012-06" db="EMBL/GenBank/DDBJ databases">
        <authorList>
            <person name="Yu Y."/>
            <person name="Currie J."/>
            <person name="Lomeli R."/>
            <person name="Angelova A."/>
            <person name="Collura K."/>
            <person name="Wissotski M."/>
            <person name="Campos D."/>
            <person name="Kudrna D."/>
            <person name="Golser W."/>
            <person name="Ashely E."/>
            <person name="Descour A."/>
            <person name="Fernandes J."/>
            <person name="Soderlund C."/>
            <person name="Walbot V."/>
        </authorList>
    </citation>
    <scope>NUCLEOTIDE SEQUENCE</scope>
    <source>
        <strain evidence="2">B73</strain>
    </source>
</reference>
<feature type="region of interest" description="Disordered" evidence="1">
    <location>
        <begin position="1"/>
        <end position="40"/>
    </location>
</feature>
<accession>C4J1D0</accession>
<protein>
    <submittedName>
        <fullName evidence="2">Uncharacterized protein</fullName>
    </submittedName>
</protein>
<evidence type="ECO:0000256" key="1">
    <source>
        <dbReference type="SAM" id="MobiDB-lite"/>
    </source>
</evidence>